<dbReference type="GO" id="GO:0016616">
    <property type="term" value="F:oxidoreductase activity, acting on the CH-OH group of donors, NAD or NADP as acceptor"/>
    <property type="evidence" value="ECO:0007669"/>
    <property type="project" value="InterPro"/>
</dbReference>
<dbReference type="PRINTS" id="PR00732">
    <property type="entry name" value="GLHYDRLASE4"/>
</dbReference>
<evidence type="ECO:0000256" key="3">
    <source>
        <dbReference type="ARBA" id="ARBA00011881"/>
    </source>
</evidence>
<dbReference type="GO" id="GO:0046872">
    <property type="term" value="F:metal ion binding"/>
    <property type="evidence" value="ECO:0007669"/>
    <property type="project" value="UniProtKB-KW"/>
</dbReference>
<organism evidence="15 16">
    <name type="scientific">Mobilitalea sibirica</name>
    <dbReference type="NCBI Taxonomy" id="1462919"/>
    <lineage>
        <taxon>Bacteria</taxon>
        <taxon>Bacillati</taxon>
        <taxon>Bacillota</taxon>
        <taxon>Clostridia</taxon>
        <taxon>Lachnospirales</taxon>
        <taxon>Lachnospiraceae</taxon>
        <taxon>Mobilitalea</taxon>
    </lineage>
</organism>
<evidence type="ECO:0000256" key="11">
    <source>
        <dbReference type="PIRSR" id="PIRSR601088-3"/>
    </source>
</evidence>
<dbReference type="AlphaFoldDB" id="A0A8J7L2F8"/>
<keyword evidence="5 13" id="KW-0378">Hydrolase</keyword>
<feature type="binding site" evidence="11">
    <location>
        <position position="179"/>
    </location>
    <ligand>
        <name>Mn(2+)</name>
        <dbReference type="ChEBI" id="CHEBI:29035"/>
    </ligand>
</feature>
<evidence type="ECO:0000313" key="15">
    <source>
        <dbReference type="EMBL" id="MBH1940508.1"/>
    </source>
</evidence>
<dbReference type="PANTHER" id="PTHR32092">
    <property type="entry name" value="6-PHOSPHO-BETA-GLUCOSIDASE-RELATED"/>
    <property type="match status" value="1"/>
</dbReference>
<gene>
    <name evidence="15" type="ORF">I5677_06370</name>
</gene>
<feature type="binding site" evidence="11">
    <location>
        <position position="216"/>
    </location>
    <ligand>
        <name>Mn(2+)</name>
        <dbReference type="ChEBI" id="CHEBI:29035"/>
    </ligand>
</feature>
<dbReference type="Gene3D" id="3.90.1820.10">
    <property type="entry name" value="AglA-like glucosidase"/>
    <property type="match status" value="1"/>
</dbReference>
<accession>A0A8J7L2F8</accession>
<comment type="subunit">
    <text evidence="3">Homotetramer.</text>
</comment>
<evidence type="ECO:0000256" key="12">
    <source>
        <dbReference type="PIRSR" id="PIRSR601088-4"/>
    </source>
</evidence>
<dbReference type="InterPro" id="IPR001088">
    <property type="entry name" value="Glyco_hydro_4"/>
</dbReference>
<sequence length="464" mass="52475">MIFKDNKVSDINIAYIGGGSKGWAWTFMADLAIDEQMCGRIRLYDIDKEAAHYNKIIGNSVSDDPDTKGKWNYETADSLKEALTGADFVVISILPGTFEEMRSDVHAPEKYGIYQPVGDTVGPGGLVRALRTIPMFVEIAEAIKQYSPNAWVINYTNPMSLCVKTLYYVYPDIKAFGCCHEVFGTQKLLAKMCDEMLGIENIDRSEINVNVLGINHFTWFDRASYKGYDLFPLYKEFSDRYFEEGCAIKDDNWMNSPFACSHRVKFDLFRRYGLIAAAGDRHLAEFVSPVYLKDPETVISWGFKLTSVDFRIDDLHKRMEKSEQYVSGEKKLDKTPSGEEGILLIKSLLGLARTVSNVNVPNYGQIANLPIGAIVETNALFERDHIAPVFSGSVPENVRELIAPHIINHDDILHAALTCDRKLAFKAFLNDPLMTIHEADALDLFNEMLENTKAYLPKDWFPHK</sequence>
<keyword evidence="7 11" id="KW-0464">Manganese</keyword>
<dbReference type="GO" id="GO:0004553">
    <property type="term" value="F:hydrolase activity, hydrolyzing O-glycosyl compounds"/>
    <property type="evidence" value="ECO:0007669"/>
    <property type="project" value="InterPro"/>
</dbReference>
<dbReference type="InterPro" id="IPR053715">
    <property type="entry name" value="GH4_Enzyme_sf"/>
</dbReference>
<keyword evidence="6 13" id="KW-0520">NAD</keyword>
<dbReference type="SUPFAM" id="SSF51735">
    <property type="entry name" value="NAD(P)-binding Rossmann-fold domains"/>
    <property type="match status" value="1"/>
</dbReference>
<dbReference type="InterPro" id="IPR022616">
    <property type="entry name" value="Glyco_hydro_4_C"/>
</dbReference>
<evidence type="ECO:0000259" key="14">
    <source>
        <dbReference type="Pfam" id="PF11975"/>
    </source>
</evidence>
<evidence type="ECO:0000256" key="7">
    <source>
        <dbReference type="ARBA" id="ARBA00023211"/>
    </source>
</evidence>
<feature type="site" description="Increases basicity of active site Tyr" evidence="12">
    <location>
        <position position="119"/>
    </location>
</feature>
<evidence type="ECO:0000256" key="2">
    <source>
        <dbReference type="ARBA" id="ARBA00010141"/>
    </source>
</evidence>
<evidence type="ECO:0000256" key="13">
    <source>
        <dbReference type="RuleBase" id="RU361152"/>
    </source>
</evidence>
<keyword evidence="11" id="KW-0408">Iron</keyword>
<protein>
    <submittedName>
        <fullName evidence="15">Alpha-glucosidase/alpha-galactosidase</fullName>
    </submittedName>
</protein>
<comment type="cofactor">
    <cofactor evidence="1">
        <name>Mn(2+)</name>
        <dbReference type="ChEBI" id="CHEBI:29035"/>
    </cofactor>
</comment>
<dbReference type="RefSeq" id="WP_197660734.1">
    <property type="nucleotide sequence ID" value="NZ_JAEAGR010000005.1"/>
</dbReference>
<dbReference type="PANTHER" id="PTHR32092:SF2">
    <property type="entry name" value="ALPHA-GALACTURONIDASE"/>
    <property type="match status" value="1"/>
</dbReference>
<keyword evidence="11" id="KW-0170">Cobalt</keyword>
<evidence type="ECO:0000256" key="10">
    <source>
        <dbReference type="PIRSR" id="PIRSR601088-2"/>
    </source>
</evidence>
<proteinExistence type="inferred from homology"/>
<evidence type="ECO:0000313" key="16">
    <source>
        <dbReference type="Proteomes" id="UP000623269"/>
    </source>
</evidence>
<evidence type="ECO:0000256" key="9">
    <source>
        <dbReference type="ARBA" id="ARBA00023295"/>
    </source>
</evidence>
<dbReference type="InterPro" id="IPR015955">
    <property type="entry name" value="Lactate_DH/Glyco_Ohase_4_C"/>
</dbReference>
<keyword evidence="9 13" id="KW-0326">Glycosidase</keyword>
<dbReference type="Pfam" id="PF11975">
    <property type="entry name" value="Glyco_hydro_4C"/>
    <property type="match status" value="1"/>
</dbReference>
<name>A0A8J7L2F8_9FIRM</name>
<comment type="cofactor">
    <cofactor evidence="13">
        <name>NAD(+)</name>
        <dbReference type="ChEBI" id="CHEBI:57540"/>
    </cofactor>
    <text evidence="13">Binds 1 NAD(+) per subunit.</text>
</comment>
<keyword evidence="8" id="KW-0119">Carbohydrate metabolism</keyword>
<evidence type="ECO:0000256" key="6">
    <source>
        <dbReference type="ARBA" id="ARBA00023027"/>
    </source>
</evidence>
<keyword evidence="16" id="KW-1185">Reference proteome</keyword>
<dbReference type="Pfam" id="PF02056">
    <property type="entry name" value="Glyco_hydro_4"/>
    <property type="match status" value="1"/>
</dbReference>
<dbReference type="InterPro" id="IPR036291">
    <property type="entry name" value="NAD(P)-bd_dom_sf"/>
</dbReference>
<dbReference type="EMBL" id="JAEAGR010000005">
    <property type="protein sequence ID" value="MBH1940508.1"/>
    <property type="molecule type" value="Genomic_DNA"/>
</dbReference>
<feature type="binding site" evidence="10">
    <location>
        <position position="157"/>
    </location>
    <ligand>
        <name>substrate</name>
    </ligand>
</feature>
<evidence type="ECO:0000256" key="5">
    <source>
        <dbReference type="ARBA" id="ARBA00022801"/>
    </source>
</evidence>
<feature type="domain" description="Glycosyl hydrolase family 4 C-terminal" evidence="14">
    <location>
        <begin position="211"/>
        <end position="433"/>
    </location>
</feature>
<reference evidence="15" key="1">
    <citation type="submission" date="2020-12" db="EMBL/GenBank/DDBJ databases">
        <title>M. sibirica DSM 26468T genome.</title>
        <authorList>
            <person name="Thieme N."/>
            <person name="Rettenmaier R."/>
            <person name="Zverlov V."/>
            <person name="Liebl W."/>
        </authorList>
    </citation>
    <scope>NUCLEOTIDE SEQUENCE</scope>
    <source>
        <strain evidence="15">DSM 26468</strain>
    </source>
</reference>
<dbReference type="SUPFAM" id="SSF56327">
    <property type="entry name" value="LDH C-terminal domain-like"/>
    <property type="match status" value="1"/>
</dbReference>
<keyword evidence="4 11" id="KW-0479">Metal-binding</keyword>
<evidence type="ECO:0000256" key="8">
    <source>
        <dbReference type="ARBA" id="ARBA00023277"/>
    </source>
</evidence>
<evidence type="ECO:0000256" key="4">
    <source>
        <dbReference type="ARBA" id="ARBA00022723"/>
    </source>
</evidence>
<evidence type="ECO:0000256" key="1">
    <source>
        <dbReference type="ARBA" id="ARBA00001936"/>
    </source>
</evidence>
<comment type="similarity">
    <text evidence="2 13">Belongs to the glycosyl hydrolase 4 family.</text>
</comment>
<dbReference type="Proteomes" id="UP000623269">
    <property type="component" value="Unassembled WGS sequence"/>
</dbReference>
<keyword evidence="11" id="KW-0533">Nickel</keyword>
<comment type="caution">
    <text evidence="15">The sequence shown here is derived from an EMBL/GenBank/DDBJ whole genome shotgun (WGS) entry which is preliminary data.</text>
</comment>
<dbReference type="GO" id="GO:0005975">
    <property type="term" value="P:carbohydrate metabolic process"/>
    <property type="evidence" value="ECO:0007669"/>
    <property type="project" value="InterPro"/>
</dbReference>